<evidence type="ECO:0000256" key="1">
    <source>
        <dbReference type="ARBA" id="ARBA00004567"/>
    </source>
</evidence>
<dbReference type="EMBL" id="JAFEMO010000009">
    <property type="protein sequence ID" value="KAH7564663.1"/>
    <property type="molecule type" value="Genomic_DNA"/>
</dbReference>
<dbReference type="InterPro" id="IPR042460">
    <property type="entry name" value="DCN1-like_PONY"/>
</dbReference>
<keyword evidence="2" id="KW-0813">Transport</keyword>
<evidence type="ECO:0000256" key="5">
    <source>
        <dbReference type="ARBA" id="ARBA00023010"/>
    </source>
</evidence>
<dbReference type="Gene3D" id="1.10.238.10">
    <property type="entry name" value="EF-hand"/>
    <property type="match status" value="1"/>
</dbReference>
<evidence type="ECO:0000313" key="11">
    <source>
        <dbReference type="EMBL" id="KAH7564663.1"/>
    </source>
</evidence>
<keyword evidence="4" id="KW-0653">Protein transport</keyword>
<keyword evidence="3" id="KW-0509">mRNA transport</keyword>
<dbReference type="PANTHER" id="PTHR23198:SF26">
    <property type="entry name" value="NUCLEAR PORE COMPLEX PROTEIN NUP96"/>
    <property type="match status" value="1"/>
</dbReference>
<dbReference type="InterPro" id="IPR021967">
    <property type="entry name" value="Nup98_C"/>
</dbReference>
<feature type="domain" description="DCUN1" evidence="9">
    <location>
        <begin position="1038"/>
        <end position="1209"/>
    </location>
</feature>
<evidence type="ECO:0000256" key="6">
    <source>
        <dbReference type="ARBA" id="ARBA00023132"/>
    </source>
</evidence>
<dbReference type="Pfam" id="PF03556">
    <property type="entry name" value="Cullin_binding"/>
    <property type="match status" value="1"/>
</dbReference>
<dbReference type="PROSITE" id="PS51229">
    <property type="entry name" value="DCUN1"/>
    <property type="match status" value="1"/>
</dbReference>
<dbReference type="InterPro" id="IPR037665">
    <property type="entry name" value="Nucleoporin_S59-like"/>
</dbReference>
<evidence type="ECO:0000256" key="2">
    <source>
        <dbReference type="ARBA" id="ARBA00022448"/>
    </source>
</evidence>
<evidence type="ECO:0000259" key="10">
    <source>
        <dbReference type="PROSITE" id="PS51434"/>
    </source>
</evidence>
<sequence length="1213" mass="138583">MDFEVRNFSSKNASLYKKRKISMDGDFSSCEILREIRNSFPVLASLDYYMEPCLKDLAAREVADPGYSGRVPDFMVGRIGYGYVRFLGNTDVRWLDLDRIVKFNRHELVVYEDEGSKPVVGQGLNKAAEVTLLLQVRFLGLKEGQLDDIVKKLKESTEKQGARFISFDPANGEWKFFVDHFSKFGLSEDDEEDIVMDDATPIQDPVEINGGEVSDVDEENYMDPVGPELSHSLPAHLGLDPVKVKEMRMLMFQEEEEIDDFNGIPLRHKTSSGKEYIRSPLQNSAQKMSHRSSPPVARKTPLALLEYHPRNFDSDNHGMILMAQQNKGMPLKKLKADGFQLDLKHETPVTGSHSRNIVDAGLFMGRSFRVGWGPNGILVHSGTAVGSSSSRGVISSVINVEKVAIDKVVRDENSKVRKELVKFSFDAPLNLHKELNHETEEVEVGSFKLKLQKVVSNRIMLPEICRSYIDIIEGQLDVAGISASARLVLMHQVMVWELIKVLFAERENSGQSKSMGADSEEDMMQDTKEGPPEVDLEALPLIRRAEFSCWLQESVYHRVQEEVSSLDEFNYLKHIFLLLTGRQLNNSVELAASKGDVRLACLLSQAGGSMVSRSDVARQLNIWRINGMDFNFIEKERMRLYELLAGNIHSSLHDVTIDWKRFLGLLMWYQLPPDCSLPAVFLTYQHLLDNRKAPLPVAIYIDEGPIDEAMSLRTKEHFDLSYYLMLLYASGESKFGFLKTMFSAFSSTYDPLDYHMIWHQREVLEAVGAFSSNDLQVLDMGLVSQLLCQGQCHWAIYVVLHMPRCDDYPYLQAMLIREILFQYCESWSSIESHRQFIEELGVPSEWLHEAMAVYYNYYGDISKALEHFLECANWQKAHIIFVTSVAHTLFLSANHSEVWKLATSMENHKSEIENWDLGAGIYISFYLIRSSLEEDNNTMTELDSLESKNDACKDFLGRLNDSLAVWGDRLPVEARVAYSKMAEEICDLLLSDISEGPSRDAQLNCFDTVLSAPIPENLCANHLQDAVSLFTSSKASSREMERIDSLFHSYADKSSGVIDPEGIENLCSDIEVKHTDIKILMLAWKMKAEKQGYFTLEEWRTGLKALRADTVNKLKKALPELEKEVRRPSNFADFYSYAFRYCLTGSVYRAQVDYFIEYLKIQTDYKVINLDQWMGFYRFCNEISFPDFNNYDPDLAWPLLLDNFVEWMKAKQT</sequence>
<dbReference type="Gene3D" id="1.25.40.690">
    <property type="match status" value="1"/>
</dbReference>
<evidence type="ECO:0000256" key="3">
    <source>
        <dbReference type="ARBA" id="ARBA00022816"/>
    </source>
</evidence>
<keyword evidence="5" id="KW-0811">Translocation</keyword>
<keyword evidence="6" id="KW-0906">Nuclear pore complex</keyword>
<evidence type="ECO:0000256" key="8">
    <source>
        <dbReference type="SAM" id="MobiDB-lite"/>
    </source>
</evidence>
<dbReference type="PROSITE" id="PS51434">
    <property type="entry name" value="NUP_C"/>
    <property type="match status" value="1"/>
</dbReference>
<proteinExistence type="predicted"/>
<dbReference type="SUPFAM" id="SSF82215">
    <property type="entry name" value="C-terminal autoproteolytic domain of nucleoporin nup98"/>
    <property type="match status" value="1"/>
</dbReference>
<protein>
    <recommendedName>
        <fullName evidence="13">Nuclear pore complex protein NUP96</fullName>
    </recommendedName>
</protein>
<keyword evidence="12" id="KW-1185">Reference proteome</keyword>
<feature type="domain" description="Peptidase S59" evidence="10">
    <location>
        <begin position="45"/>
        <end position="181"/>
    </location>
</feature>
<dbReference type="InterPro" id="IPR007230">
    <property type="entry name" value="Nup98_auto-Pept-S59_dom"/>
</dbReference>
<comment type="caution">
    <text evidence="11">The sequence shown here is derived from an EMBL/GenBank/DDBJ whole genome shotgun (WGS) entry which is preliminary data.</text>
</comment>
<evidence type="ECO:0008006" key="13">
    <source>
        <dbReference type="Google" id="ProtNLM"/>
    </source>
</evidence>
<dbReference type="InterPro" id="IPR005176">
    <property type="entry name" value="PONY_dom"/>
</dbReference>
<evidence type="ECO:0000256" key="4">
    <source>
        <dbReference type="ARBA" id="ARBA00022927"/>
    </source>
</evidence>
<dbReference type="Gene3D" id="1.10.238.200">
    <property type="entry name" value="Cullin, PONY binding domain"/>
    <property type="match status" value="1"/>
</dbReference>
<feature type="region of interest" description="Disordered" evidence="8">
    <location>
        <begin position="511"/>
        <end position="531"/>
    </location>
</feature>
<accession>A0ABQ8HJZ0</accession>
<dbReference type="InterPro" id="IPR036903">
    <property type="entry name" value="Nup98_auto-Pept-S59_dom_sf"/>
</dbReference>
<dbReference type="Gene3D" id="3.30.1610.10">
    <property type="entry name" value="Peptidase S59, nucleoporin"/>
    <property type="match status" value="1"/>
</dbReference>
<name>A0ABQ8HJZ0_9ROSI</name>
<comment type="subcellular location">
    <subcellularLocation>
        <location evidence="1">Nucleus</location>
        <location evidence="1">Nuclear pore complex</location>
    </subcellularLocation>
</comment>
<evidence type="ECO:0000259" key="9">
    <source>
        <dbReference type="PROSITE" id="PS51229"/>
    </source>
</evidence>
<reference evidence="11 12" key="1">
    <citation type="submission" date="2021-02" db="EMBL/GenBank/DDBJ databases">
        <title>Plant Genome Project.</title>
        <authorList>
            <person name="Zhang R.-G."/>
        </authorList>
    </citation>
    <scope>NUCLEOTIDE SEQUENCE [LARGE SCALE GENOMIC DNA]</scope>
    <source>
        <tissue evidence="11">Leaves</tissue>
    </source>
</reference>
<dbReference type="PANTHER" id="PTHR23198">
    <property type="entry name" value="NUCLEOPORIN"/>
    <property type="match status" value="1"/>
</dbReference>
<evidence type="ECO:0000313" key="12">
    <source>
        <dbReference type="Proteomes" id="UP000827721"/>
    </source>
</evidence>
<evidence type="ECO:0000256" key="7">
    <source>
        <dbReference type="ARBA" id="ARBA00023242"/>
    </source>
</evidence>
<organism evidence="11 12">
    <name type="scientific">Xanthoceras sorbifolium</name>
    <dbReference type="NCBI Taxonomy" id="99658"/>
    <lineage>
        <taxon>Eukaryota</taxon>
        <taxon>Viridiplantae</taxon>
        <taxon>Streptophyta</taxon>
        <taxon>Embryophyta</taxon>
        <taxon>Tracheophyta</taxon>
        <taxon>Spermatophyta</taxon>
        <taxon>Magnoliopsida</taxon>
        <taxon>eudicotyledons</taxon>
        <taxon>Gunneridae</taxon>
        <taxon>Pentapetalae</taxon>
        <taxon>rosids</taxon>
        <taxon>malvids</taxon>
        <taxon>Sapindales</taxon>
        <taxon>Sapindaceae</taxon>
        <taxon>Xanthoceroideae</taxon>
        <taxon>Xanthoceras</taxon>
    </lineage>
</organism>
<dbReference type="Pfam" id="PF12110">
    <property type="entry name" value="Nup96"/>
    <property type="match status" value="1"/>
</dbReference>
<dbReference type="Pfam" id="PF04096">
    <property type="entry name" value="Nucleoporin2"/>
    <property type="match status" value="1"/>
</dbReference>
<keyword evidence="7" id="KW-0539">Nucleus</keyword>
<gene>
    <name evidence="11" type="ORF">JRO89_XS09G0003400</name>
</gene>
<dbReference type="Proteomes" id="UP000827721">
    <property type="component" value="Unassembled WGS sequence"/>
</dbReference>